<dbReference type="EMBL" id="QFFJ01000002">
    <property type="protein sequence ID" value="RBL90759.1"/>
    <property type="molecule type" value="Genomic_DNA"/>
</dbReference>
<dbReference type="AlphaFoldDB" id="A0A365XWL1"/>
<proteinExistence type="predicted"/>
<dbReference type="Proteomes" id="UP000253410">
    <property type="component" value="Unassembled WGS sequence"/>
</dbReference>
<evidence type="ECO:0008006" key="3">
    <source>
        <dbReference type="Google" id="ProtNLM"/>
    </source>
</evidence>
<keyword evidence="2" id="KW-1185">Reference proteome</keyword>
<gene>
    <name evidence="1" type="ORF">DF182_30420</name>
</gene>
<name>A0A365XWL1_9BACT</name>
<sequence>MQRVLLITPFHKFKTMSYLLIGNISALICDDCIEPLANARIRVYLPDTRYPATCQPKGIFNDLQPLSAKDVLMKADRLLAETTLDDQGNFTLAWQEVHLFTEPLELDLCLDTLPGGTGSIQPRNFHLCSAVLHWKRGADGYIGAYAYVVPSAMWSKICGDAGAWVITGTIKRHRPVTQQPILRVEAYNAISGKMIGHAYTNEYGRYTLRFSRKDLYNGTLQPVKQGRCHMGPDVYFRIYQQDRLVLSENEEQAAAPERQDLAPCSCVNLRYRPSVVKWASGHIQGWINDVITLSGGRSKKKREQLRLTNALL</sequence>
<evidence type="ECO:0000313" key="2">
    <source>
        <dbReference type="Proteomes" id="UP000253410"/>
    </source>
</evidence>
<reference evidence="1 2" key="1">
    <citation type="submission" date="2018-05" db="EMBL/GenBank/DDBJ databases">
        <title>Chitinophaga sp. K3CV102501T nov., isolated from isolated from a monsoon evergreen broad-leaved forest soil.</title>
        <authorList>
            <person name="Lv Y."/>
        </authorList>
    </citation>
    <scope>NUCLEOTIDE SEQUENCE [LARGE SCALE GENOMIC DNA]</scope>
    <source>
        <strain evidence="1 2">GDMCC 1.1325</strain>
    </source>
</reference>
<organism evidence="1 2">
    <name type="scientific">Chitinophaga flava</name>
    <dbReference type="NCBI Taxonomy" id="2259036"/>
    <lineage>
        <taxon>Bacteria</taxon>
        <taxon>Pseudomonadati</taxon>
        <taxon>Bacteroidota</taxon>
        <taxon>Chitinophagia</taxon>
        <taxon>Chitinophagales</taxon>
        <taxon>Chitinophagaceae</taxon>
        <taxon>Chitinophaga</taxon>
    </lineage>
</organism>
<accession>A0A365XWL1</accession>
<protein>
    <recommendedName>
        <fullName evidence="3">Carboxypeptidase regulatory-like domain-containing protein</fullName>
    </recommendedName>
</protein>
<evidence type="ECO:0000313" key="1">
    <source>
        <dbReference type="EMBL" id="RBL90759.1"/>
    </source>
</evidence>
<comment type="caution">
    <text evidence="1">The sequence shown here is derived from an EMBL/GenBank/DDBJ whole genome shotgun (WGS) entry which is preliminary data.</text>
</comment>